<evidence type="ECO:0000313" key="1">
    <source>
        <dbReference type="EMBL" id="QRD03072.1"/>
    </source>
</evidence>
<dbReference type="AlphaFoldDB" id="A0A7U2FD52"/>
<proteinExistence type="predicted"/>
<organism evidence="1 2">
    <name type="scientific">Phaeosphaeria nodorum (strain SN15 / ATCC MYA-4574 / FGSC 10173)</name>
    <name type="common">Glume blotch fungus</name>
    <name type="synonym">Parastagonospora nodorum</name>
    <dbReference type="NCBI Taxonomy" id="321614"/>
    <lineage>
        <taxon>Eukaryota</taxon>
        <taxon>Fungi</taxon>
        <taxon>Dikarya</taxon>
        <taxon>Ascomycota</taxon>
        <taxon>Pezizomycotina</taxon>
        <taxon>Dothideomycetes</taxon>
        <taxon>Pleosporomycetidae</taxon>
        <taxon>Pleosporales</taxon>
        <taxon>Pleosporineae</taxon>
        <taxon>Phaeosphaeriaceae</taxon>
        <taxon>Parastagonospora</taxon>
    </lineage>
</organism>
<dbReference type="KEGG" id="pno:SNOG_14154"/>
<keyword evidence="2" id="KW-1185">Reference proteome</keyword>
<sequence length="97" mass="10248">MDPAATPIKLHPRQTLEYAVAAVHVGEYNFSTAVMQVQRRGVEASFAICNPGRPLGCPALSDSFVLASRLSSLGLSSIPTSTCSCRRISVHATAPCC</sequence>
<reference evidence="2" key="1">
    <citation type="journal article" date="2021" name="BMC Genomics">
        <title>Chromosome-level genome assembly and manually-curated proteome of model necrotroph Parastagonospora nodorum Sn15 reveals a genome-wide trove of candidate effector homologs, and redundancy of virulence-related functions within an accessory chromosome.</title>
        <authorList>
            <person name="Bertazzoni S."/>
            <person name="Jones D.A.B."/>
            <person name="Phan H.T."/>
            <person name="Tan K.-C."/>
            <person name="Hane J.K."/>
        </authorList>
    </citation>
    <scope>NUCLEOTIDE SEQUENCE [LARGE SCALE GENOMIC DNA]</scope>
    <source>
        <strain evidence="2">SN15 / ATCC MYA-4574 / FGSC 10173)</strain>
    </source>
</reference>
<dbReference type="Proteomes" id="UP000663193">
    <property type="component" value="Chromosome 14"/>
</dbReference>
<protein>
    <submittedName>
        <fullName evidence="1">Uncharacterized protein</fullName>
    </submittedName>
</protein>
<evidence type="ECO:0000313" key="2">
    <source>
        <dbReference type="Proteomes" id="UP000663193"/>
    </source>
</evidence>
<dbReference type="VEuPathDB" id="FungiDB:JI435_141540"/>
<dbReference type="RefSeq" id="XP_001804351.1">
    <property type="nucleotide sequence ID" value="XM_001804299.1"/>
</dbReference>
<name>A0A7U2FD52_PHANO</name>
<gene>
    <name evidence="1" type="ORF">JI435_141540</name>
</gene>
<dbReference type="EMBL" id="CP069036">
    <property type="protein sequence ID" value="QRD03072.1"/>
    <property type="molecule type" value="Genomic_DNA"/>
</dbReference>
<accession>A0A7U2FD52</accession>